<dbReference type="PROSITE" id="PS51257">
    <property type="entry name" value="PROKAR_LIPOPROTEIN"/>
    <property type="match status" value="1"/>
</dbReference>
<dbReference type="RefSeq" id="WP_065238270.1">
    <property type="nucleotide sequence ID" value="NZ_CAAAHZ010000020.1"/>
</dbReference>
<reference evidence="4 5" key="1">
    <citation type="submission" date="2015-11" db="EMBL/GenBank/DDBJ databases">
        <title>Genomic analysis of 38 Legionella species identifies large and diverse effector repertoires.</title>
        <authorList>
            <person name="Burstein D."/>
            <person name="Amaro F."/>
            <person name="Zusman T."/>
            <person name="Lifshitz Z."/>
            <person name="Cohen O."/>
            <person name="Gilbert J.A."/>
            <person name="Pupko T."/>
            <person name="Shuman H.A."/>
            <person name="Segal G."/>
        </authorList>
    </citation>
    <scope>NUCLEOTIDE SEQUENCE [LARGE SCALE GENOMIC DNA]</scope>
    <source>
        <strain evidence="4 5">ATCC 49505</strain>
    </source>
</reference>
<name>A0A0W0VPU7_9GAMM</name>
<sequence>MVKAAPVFILSLYLFLSACAVTTPVKHYYKLDEYSCQRVADKPAPTSILVTQPEAAAGYETEQMRYIVKPFELSAYAHNAWVGPPATLLFPLITQSLQYSGYFSAVSASPYADKADYRLDIQLIELHQNFLARPSTVELVVKAVLSNVDENRVVASRIISERIPCPQDTFYGGVLAANQAAKHLTALLTEFVIRQIKHDKPMSGTIAQRQKKLYNEPPSKTFKPTHIS</sequence>
<evidence type="ECO:0000259" key="3">
    <source>
        <dbReference type="Pfam" id="PF03886"/>
    </source>
</evidence>
<comment type="caution">
    <text evidence="4">The sequence shown here is derived from an EMBL/GenBank/DDBJ whole genome shotgun (WGS) entry which is preliminary data.</text>
</comment>
<feature type="chain" id="PRO_5006914994" evidence="2">
    <location>
        <begin position="21"/>
        <end position="228"/>
    </location>
</feature>
<feature type="signal peptide" evidence="2">
    <location>
        <begin position="1"/>
        <end position="20"/>
    </location>
</feature>
<evidence type="ECO:0000313" key="5">
    <source>
        <dbReference type="Proteomes" id="UP000054997"/>
    </source>
</evidence>
<protein>
    <submittedName>
        <fullName evidence="4">Transport protein</fullName>
    </submittedName>
</protein>
<dbReference type="OrthoDB" id="5624722at2"/>
<dbReference type="STRING" id="45068.Llon_0697"/>
<dbReference type="AlphaFoldDB" id="A0A0W0VPU7"/>
<dbReference type="SUPFAM" id="SSF159594">
    <property type="entry name" value="XCC0632-like"/>
    <property type="match status" value="1"/>
</dbReference>
<evidence type="ECO:0000313" key="4">
    <source>
        <dbReference type="EMBL" id="KTD21965.1"/>
    </source>
</evidence>
<organism evidence="4 5">
    <name type="scientific">Legionella londiniensis</name>
    <dbReference type="NCBI Taxonomy" id="45068"/>
    <lineage>
        <taxon>Bacteria</taxon>
        <taxon>Pseudomonadati</taxon>
        <taxon>Pseudomonadota</taxon>
        <taxon>Gammaproteobacteria</taxon>
        <taxon>Legionellales</taxon>
        <taxon>Legionellaceae</taxon>
        <taxon>Legionella</taxon>
    </lineage>
</organism>
<accession>A0A0W0VPU7</accession>
<dbReference type="EMBL" id="LNYK01000013">
    <property type="protein sequence ID" value="KTD21965.1"/>
    <property type="molecule type" value="Genomic_DNA"/>
</dbReference>
<keyword evidence="2" id="KW-0732">Signal</keyword>
<dbReference type="InterPro" id="IPR005586">
    <property type="entry name" value="ABC_trans_aux"/>
</dbReference>
<dbReference type="Pfam" id="PF03886">
    <property type="entry name" value="ABC_trans_aux"/>
    <property type="match status" value="1"/>
</dbReference>
<gene>
    <name evidence="4" type="ORF">Llon_0697</name>
</gene>
<dbReference type="Proteomes" id="UP000054997">
    <property type="component" value="Unassembled WGS sequence"/>
</dbReference>
<evidence type="ECO:0000256" key="2">
    <source>
        <dbReference type="SAM" id="SignalP"/>
    </source>
</evidence>
<dbReference type="Gene3D" id="3.40.50.10610">
    <property type="entry name" value="ABC-type transport auxiliary lipoprotein component"/>
    <property type="match status" value="1"/>
</dbReference>
<dbReference type="PATRIC" id="fig|45068.5.peg.744"/>
<proteinExistence type="predicted"/>
<evidence type="ECO:0000256" key="1">
    <source>
        <dbReference type="SAM" id="MobiDB-lite"/>
    </source>
</evidence>
<feature type="domain" description="ABC-type transport auxiliary lipoprotein component" evidence="3">
    <location>
        <begin position="38"/>
        <end position="186"/>
    </location>
</feature>
<keyword evidence="5" id="KW-1185">Reference proteome</keyword>
<feature type="region of interest" description="Disordered" evidence="1">
    <location>
        <begin position="206"/>
        <end position="228"/>
    </location>
</feature>